<gene>
    <name evidence="1" type="primary">lacE</name>
    <name evidence="1" type="ORF">L248_0603</name>
</gene>
<keyword evidence="2" id="KW-1185">Reference proteome</keyword>
<dbReference type="HOGENOM" id="CLU_031285_2_4_9"/>
<dbReference type="Proteomes" id="UP000030647">
    <property type="component" value="Unassembled WGS sequence"/>
</dbReference>
<sequence length="381" mass="41216">MQDAIASYKKANGKQKVKIVTMAQDDIVQKLNTGLASGNNKGLPNIVLIEDYRIQGYLTSYPDAFSDLSNIVKKDDFSSYKVAAGTKGGKRYGVPFDSGVAGLFYRTDILKKAGYSDADMQNITWDKFVQIAKDVKSKTGTYMMTQDPSDLGLLRIMMQSAGSWYYKSNGKTVNLANNQVLKDGLKVYKELMTDGTVEKVSGWDAGVAAVQKGKVATAPTGSWYSSTIQGAKDQSGKWRIAPIPRLSGDDSVNASSIGGAGWYVLKGSGNVAGAKDFLKKTFASDPKLMNTIAKDIGAVASLKSALKQPNYQAEYPFYSNQKVFNDLLTWAKKVPEVNYGSGTYQIEDVLKDPVSAIVKGANVDSTLKDAQTQAEAAVKNQ</sequence>
<reference evidence="2" key="1">
    <citation type="journal article" date="2013" name="Genome Announc.">
        <title>Whole-Genome Sequencing of Lactobacillus shenzhenensis Strain LY-73T.</title>
        <authorList>
            <person name="Lin Z."/>
            <person name="Liu Z."/>
            <person name="Yang R."/>
            <person name="Zou Y."/>
            <person name="Wan D."/>
            <person name="Chen J."/>
            <person name="Guo M."/>
            <person name="Zhao J."/>
            <person name="Fang C."/>
            <person name="Yang R."/>
            <person name="Liu F."/>
        </authorList>
    </citation>
    <scope>NUCLEOTIDE SEQUENCE [LARGE SCALE GENOMIC DNA]</scope>
    <source>
        <strain evidence="2">LY-73</strain>
    </source>
</reference>
<dbReference type="eggNOG" id="COG1653">
    <property type="taxonomic scope" value="Bacteria"/>
</dbReference>
<dbReference type="SUPFAM" id="SSF53850">
    <property type="entry name" value="Periplasmic binding protein-like II"/>
    <property type="match status" value="1"/>
</dbReference>
<dbReference type="STRING" id="1231336.L248_0603"/>
<dbReference type="InterPro" id="IPR050490">
    <property type="entry name" value="Bact_solute-bd_prot1"/>
</dbReference>
<dbReference type="AlphaFoldDB" id="U4TJ56"/>
<evidence type="ECO:0000313" key="1">
    <source>
        <dbReference type="EMBL" id="ERL64826.1"/>
    </source>
</evidence>
<dbReference type="PANTHER" id="PTHR43649:SF32">
    <property type="entry name" value="SUGAR BINDING SECRETED PROTEIN"/>
    <property type="match status" value="1"/>
</dbReference>
<dbReference type="PANTHER" id="PTHR43649">
    <property type="entry name" value="ARABINOSE-BINDING PROTEIN-RELATED"/>
    <property type="match status" value="1"/>
</dbReference>
<dbReference type="Gene3D" id="3.40.190.10">
    <property type="entry name" value="Periplasmic binding protein-like II"/>
    <property type="match status" value="1"/>
</dbReference>
<proteinExistence type="predicted"/>
<organism evidence="1 2">
    <name type="scientific">Schleiferilactobacillus shenzhenensis LY-73</name>
    <dbReference type="NCBI Taxonomy" id="1231336"/>
    <lineage>
        <taxon>Bacteria</taxon>
        <taxon>Bacillati</taxon>
        <taxon>Bacillota</taxon>
        <taxon>Bacilli</taxon>
        <taxon>Lactobacillales</taxon>
        <taxon>Lactobacillaceae</taxon>
        <taxon>Schleiferilactobacillus</taxon>
    </lineage>
</organism>
<dbReference type="EMBL" id="KI271592">
    <property type="protein sequence ID" value="ERL64826.1"/>
    <property type="molecule type" value="Genomic_DNA"/>
</dbReference>
<protein>
    <submittedName>
        <fullName evidence="1">LacE</fullName>
    </submittedName>
</protein>
<accession>U4TJ56</accession>
<name>U4TJ56_9LACO</name>
<dbReference type="Pfam" id="PF13416">
    <property type="entry name" value="SBP_bac_8"/>
    <property type="match status" value="1"/>
</dbReference>
<evidence type="ECO:0000313" key="2">
    <source>
        <dbReference type="Proteomes" id="UP000030647"/>
    </source>
</evidence>
<dbReference type="InterPro" id="IPR006059">
    <property type="entry name" value="SBP"/>
</dbReference>